<feature type="domain" description="HTH araC/xylS-type" evidence="5">
    <location>
        <begin position="628"/>
        <end position="727"/>
    </location>
</feature>
<dbReference type="SUPFAM" id="SSF46689">
    <property type="entry name" value="Homeodomain-like"/>
    <property type="match status" value="2"/>
</dbReference>
<accession>A0ABY4RLU6</accession>
<evidence type="ECO:0000256" key="1">
    <source>
        <dbReference type="ARBA" id="ARBA00023015"/>
    </source>
</evidence>
<dbReference type="SMART" id="SM00342">
    <property type="entry name" value="HTH_ARAC"/>
    <property type="match status" value="1"/>
</dbReference>
<dbReference type="Pfam" id="PF12833">
    <property type="entry name" value="HTH_18"/>
    <property type="match status" value="1"/>
</dbReference>
<reference evidence="6" key="2">
    <citation type="journal article" date="2021" name="J Anim Sci Technol">
        <title>Complete genome sequence of Paenibacillus konkukensis sp. nov. SK3146 as a potential probiotic strain.</title>
        <authorList>
            <person name="Jung H.I."/>
            <person name="Park S."/>
            <person name="Niu K.M."/>
            <person name="Lee S.W."/>
            <person name="Kothari D."/>
            <person name="Yi K.J."/>
            <person name="Kim S.K."/>
        </authorList>
    </citation>
    <scope>NUCLEOTIDE SEQUENCE</scope>
    <source>
        <strain evidence="6">SK3146</strain>
    </source>
</reference>
<dbReference type="Proteomes" id="UP001057134">
    <property type="component" value="Chromosome"/>
</dbReference>
<dbReference type="RefSeq" id="WP_249865475.1">
    <property type="nucleotide sequence ID" value="NZ_CP027059.1"/>
</dbReference>
<feature type="transmembrane region" description="Helical" evidence="4">
    <location>
        <begin position="12"/>
        <end position="34"/>
    </location>
</feature>
<keyword evidence="3" id="KW-0804">Transcription</keyword>
<dbReference type="InterPro" id="IPR018060">
    <property type="entry name" value="HTH_AraC"/>
</dbReference>
<keyword evidence="1" id="KW-0805">Transcription regulation</keyword>
<keyword evidence="4" id="KW-1133">Transmembrane helix</keyword>
<evidence type="ECO:0000256" key="2">
    <source>
        <dbReference type="ARBA" id="ARBA00023125"/>
    </source>
</evidence>
<dbReference type="InterPro" id="IPR020449">
    <property type="entry name" value="Tscrpt_reg_AraC-type_HTH"/>
</dbReference>
<reference evidence="6" key="1">
    <citation type="submission" date="2018-02" db="EMBL/GenBank/DDBJ databases">
        <authorList>
            <person name="Kim S.-K."/>
            <person name="Jung H.-I."/>
            <person name="Lee S.-W."/>
        </authorList>
    </citation>
    <scope>NUCLEOTIDE SEQUENCE</scope>
    <source>
        <strain evidence="6">SK3146</strain>
    </source>
</reference>
<dbReference type="PANTHER" id="PTHR43280">
    <property type="entry name" value="ARAC-FAMILY TRANSCRIPTIONAL REGULATOR"/>
    <property type="match status" value="1"/>
</dbReference>
<evidence type="ECO:0000256" key="4">
    <source>
        <dbReference type="SAM" id="Phobius"/>
    </source>
</evidence>
<organism evidence="6 7">
    <name type="scientific">Paenibacillus konkukensis</name>
    <dbReference type="NCBI Taxonomy" id="2020716"/>
    <lineage>
        <taxon>Bacteria</taxon>
        <taxon>Bacillati</taxon>
        <taxon>Bacillota</taxon>
        <taxon>Bacilli</taxon>
        <taxon>Bacillales</taxon>
        <taxon>Paenibacillaceae</taxon>
        <taxon>Paenibacillus</taxon>
    </lineage>
</organism>
<evidence type="ECO:0000313" key="7">
    <source>
        <dbReference type="Proteomes" id="UP001057134"/>
    </source>
</evidence>
<keyword evidence="2" id="KW-0238">DNA-binding</keyword>
<gene>
    <name evidence="6" type="primary">yesS_33</name>
    <name evidence="6" type="ORF">SK3146_02648</name>
</gene>
<evidence type="ECO:0000313" key="6">
    <source>
        <dbReference type="EMBL" id="UQZ83461.1"/>
    </source>
</evidence>
<feature type="transmembrane region" description="Helical" evidence="4">
    <location>
        <begin position="262"/>
        <end position="282"/>
    </location>
</feature>
<dbReference type="PRINTS" id="PR00032">
    <property type="entry name" value="HTHARAC"/>
</dbReference>
<proteinExistence type="predicted"/>
<dbReference type="Gene3D" id="1.10.10.60">
    <property type="entry name" value="Homeodomain-like"/>
    <property type="match status" value="2"/>
</dbReference>
<evidence type="ECO:0000256" key="3">
    <source>
        <dbReference type="ARBA" id="ARBA00023163"/>
    </source>
</evidence>
<dbReference type="EMBL" id="CP027059">
    <property type="protein sequence ID" value="UQZ83461.1"/>
    <property type="molecule type" value="Genomic_DNA"/>
</dbReference>
<keyword evidence="7" id="KW-1185">Reference proteome</keyword>
<dbReference type="InterPro" id="IPR009057">
    <property type="entry name" value="Homeodomain-like_sf"/>
</dbReference>
<protein>
    <submittedName>
        <fullName evidence="6">HTH-type transcriptional regulator YesS</fullName>
    </submittedName>
</protein>
<dbReference type="PROSITE" id="PS01124">
    <property type="entry name" value="HTH_ARAC_FAMILY_2"/>
    <property type="match status" value="1"/>
</dbReference>
<keyword evidence="4" id="KW-0472">Membrane</keyword>
<evidence type="ECO:0000259" key="5">
    <source>
        <dbReference type="PROSITE" id="PS01124"/>
    </source>
</evidence>
<sequence>MMRNRGFHKLLLSYLPVFAISSIVLILAFVLTFMDYVDRNTKEMAKAHAENSLQLYERALSSVDQLITAEILSSPKLKTFFDQQEFNVFEQYQMLEYLVSLKNANDLISSLYLYRTRDEMIVSTYGTTDLSAFGDKANVEYYAGGTDRAVWSDPRPFKVYMSEEPVAVVSLTKQVSFGSGNKGLVVVNLDMRKLERIFTDYTQSSIAASVLLDSRGQRIFGPLPEVKDVASRLPSKLTGWTMDTYIQLNEPLRKLSLFSHTWVLAGFAVLLGCFGWLIYAVYRNYKPIEKIIASFQRFSRREGEWDEFQFIQHSIEQLLETSQQVEDFSKENAAFRKTYFFNKLIEGDLTVFESVKEESLWELGLNPGCNQFLFAVLGIDRYSQFEAEFSYRDQNLFKFAIYSVVKEMADNHGLHVWHEWIASHQIGIILQSNKDGDFAKLASQYGYELRDWVNRHYKLDVTIAIGEPVAGMEHVSHSRQTTLDALNYSASLGTNQVIGYWDAQDDKEREVYGYLPQLRSVAGSLRLGRDSWRAELAGIFRHMESQHLSNAEIINLMNYLIYCFSNEMSEMSAEYQRLWNRVSLELSEAVAQLVTMEELTQRVLGSLERFGAALTAMRQMREGRSTIERARELLQEQYADPDLSIAKMCELFQMTSPQFSRLFKEEIGETFMDYLARIRVEQAQKLLKETEDSIQDVAKQVGYLHSYSFIRAFKRWVGKTPGDYRSQG</sequence>
<keyword evidence="4" id="KW-0812">Transmembrane</keyword>
<dbReference type="PANTHER" id="PTHR43280:SF2">
    <property type="entry name" value="HTH-TYPE TRANSCRIPTIONAL REGULATOR EXSA"/>
    <property type="match status" value="1"/>
</dbReference>
<name>A0ABY4RLU6_9BACL</name>